<dbReference type="eggNOG" id="ENOG502Z7MS">
    <property type="taxonomic scope" value="Bacteria"/>
</dbReference>
<dbReference type="Proteomes" id="UP000005744">
    <property type="component" value="Unassembled WGS sequence"/>
</dbReference>
<dbReference type="GO" id="GO:0003677">
    <property type="term" value="F:DNA binding"/>
    <property type="evidence" value="ECO:0007669"/>
    <property type="project" value="InterPro"/>
</dbReference>
<name>I3CKT1_9GAMM</name>
<keyword evidence="1" id="KW-0378">Hydrolase</keyword>
<dbReference type="OrthoDB" id="9806692at2"/>
<dbReference type="Pfam" id="PF09553">
    <property type="entry name" value="RE_Eco47II"/>
    <property type="match status" value="1"/>
</dbReference>
<keyword evidence="1" id="KW-0255">Endonuclease</keyword>
<evidence type="ECO:0000313" key="1">
    <source>
        <dbReference type="EMBL" id="EIJ44224.1"/>
    </source>
</evidence>
<dbReference type="GO" id="GO:0009307">
    <property type="term" value="P:DNA restriction-modification system"/>
    <property type="evidence" value="ECO:0007669"/>
    <property type="project" value="InterPro"/>
</dbReference>
<dbReference type="EMBL" id="JH600070">
    <property type="protein sequence ID" value="EIJ44224.1"/>
    <property type="molecule type" value="Genomic_DNA"/>
</dbReference>
<sequence>MNTYNLNFISNENLFNHVQETILKYRFKMDLKSFNQNLVDPIKLTFDHIIYQKNPQLLINDEIMRQIDKSNTNHIGYFHQNIFNYLGNGWYVPAKGFDIVNDELKIFVEMKNKHNTMNSSSSQKTYMRMQHAINQDPCAQCFLVEVIAKNSQNIPWIISLEGEQLSDERIRRVSIDHFYHIVTGEKEAFKQLCEILPVVIKDVVNSIKQEMMQNTVFQELALISPNILQSLYLFSFAEYEGFEHFRYTDDAL</sequence>
<gene>
    <name evidence="1" type="ORF">BegalDRAFT_3406</name>
</gene>
<evidence type="ECO:0000313" key="2">
    <source>
        <dbReference type="Proteomes" id="UP000005744"/>
    </source>
</evidence>
<dbReference type="HOGENOM" id="CLU_090665_0_0_6"/>
<dbReference type="RefSeq" id="WP_002692097.1">
    <property type="nucleotide sequence ID" value="NZ_JH600070.1"/>
</dbReference>
<keyword evidence="1" id="KW-0540">Nuclease</keyword>
<dbReference type="STRING" id="395493.BegalDRAFT_3406"/>
<reference evidence="1 2" key="1">
    <citation type="submission" date="2011-11" db="EMBL/GenBank/DDBJ databases">
        <title>Improved High-Quality Draft sequence of Beggiatoa alba B18lD.</title>
        <authorList>
            <consortium name="US DOE Joint Genome Institute"/>
            <person name="Lucas S."/>
            <person name="Han J."/>
            <person name="Lapidus A."/>
            <person name="Cheng J.-F."/>
            <person name="Goodwin L."/>
            <person name="Pitluck S."/>
            <person name="Peters L."/>
            <person name="Mikhailova N."/>
            <person name="Held B."/>
            <person name="Detter J.C."/>
            <person name="Han C."/>
            <person name="Tapia R."/>
            <person name="Land M."/>
            <person name="Hauser L."/>
            <person name="Kyrpides N."/>
            <person name="Ivanova N."/>
            <person name="Pagani I."/>
            <person name="Samuel K."/>
            <person name="Teske A."/>
            <person name="Mueller J."/>
            <person name="Woyke T."/>
        </authorList>
    </citation>
    <scope>NUCLEOTIDE SEQUENCE [LARGE SCALE GENOMIC DNA]</scope>
    <source>
        <strain evidence="1 2">B18LD</strain>
    </source>
</reference>
<accession>I3CKT1</accession>
<keyword evidence="2" id="KW-1185">Reference proteome</keyword>
<organism evidence="1 2">
    <name type="scientific">Beggiatoa alba B18LD</name>
    <dbReference type="NCBI Taxonomy" id="395493"/>
    <lineage>
        <taxon>Bacteria</taxon>
        <taxon>Pseudomonadati</taxon>
        <taxon>Pseudomonadota</taxon>
        <taxon>Gammaproteobacteria</taxon>
        <taxon>Thiotrichales</taxon>
        <taxon>Thiotrichaceae</taxon>
        <taxon>Beggiatoa</taxon>
    </lineage>
</organism>
<proteinExistence type="predicted"/>
<dbReference type="AlphaFoldDB" id="I3CKT1"/>
<protein>
    <submittedName>
        <fullName evidence="1">Eco47II restriction endonuclease</fullName>
    </submittedName>
</protein>
<dbReference type="GO" id="GO:0009036">
    <property type="term" value="F:type II site-specific deoxyribonuclease activity"/>
    <property type="evidence" value="ECO:0007669"/>
    <property type="project" value="InterPro"/>
</dbReference>
<dbReference type="InterPro" id="IPR019057">
    <property type="entry name" value="Restrct_endonuc_II_Eco47II"/>
</dbReference>